<dbReference type="EMBL" id="MU842872">
    <property type="protein sequence ID" value="KAK2028813.1"/>
    <property type="molecule type" value="Genomic_DNA"/>
</dbReference>
<feature type="compositionally biased region" description="Basic residues" evidence="1">
    <location>
        <begin position="122"/>
        <end position="134"/>
    </location>
</feature>
<evidence type="ECO:0000313" key="2">
    <source>
        <dbReference type="EMBL" id="KAK2028813.1"/>
    </source>
</evidence>
<dbReference type="Proteomes" id="UP001232148">
    <property type="component" value="Unassembled WGS sequence"/>
</dbReference>
<dbReference type="AlphaFoldDB" id="A0AAD9M540"/>
<name>A0AAD9M540_9PEZI</name>
<accession>A0AAD9M540</accession>
<proteinExistence type="predicted"/>
<keyword evidence="3" id="KW-1185">Reference proteome</keyword>
<reference evidence="2" key="1">
    <citation type="submission" date="2021-06" db="EMBL/GenBank/DDBJ databases">
        <title>Comparative genomics, transcriptomics and evolutionary studies reveal genomic signatures of adaptation to plant cell wall in hemibiotrophic fungi.</title>
        <authorList>
            <consortium name="DOE Joint Genome Institute"/>
            <person name="Baroncelli R."/>
            <person name="Diaz J.F."/>
            <person name="Benocci T."/>
            <person name="Peng M."/>
            <person name="Battaglia E."/>
            <person name="Haridas S."/>
            <person name="Andreopoulos W."/>
            <person name="Labutti K."/>
            <person name="Pangilinan J."/>
            <person name="Floch G.L."/>
            <person name="Makela M.R."/>
            <person name="Henrissat B."/>
            <person name="Grigoriev I.V."/>
            <person name="Crouch J.A."/>
            <person name="De Vries R.P."/>
            <person name="Sukno S.A."/>
            <person name="Thon M.R."/>
        </authorList>
    </citation>
    <scope>NUCLEOTIDE SEQUENCE</scope>
    <source>
        <strain evidence="2">MAFF235873</strain>
    </source>
</reference>
<gene>
    <name evidence="2" type="ORF">LX32DRAFT_382335</name>
</gene>
<organism evidence="2 3">
    <name type="scientific">Colletotrichum zoysiae</name>
    <dbReference type="NCBI Taxonomy" id="1216348"/>
    <lineage>
        <taxon>Eukaryota</taxon>
        <taxon>Fungi</taxon>
        <taxon>Dikarya</taxon>
        <taxon>Ascomycota</taxon>
        <taxon>Pezizomycotina</taxon>
        <taxon>Sordariomycetes</taxon>
        <taxon>Hypocreomycetidae</taxon>
        <taxon>Glomerellales</taxon>
        <taxon>Glomerellaceae</taxon>
        <taxon>Colletotrichum</taxon>
        <taxon>Colletotrichum graminicola species complex</taxon>
    </lineage>
</organism>
<comment type="caution">
    <text evidence="2">The sequence shown here is derived from an EMBL/GenBank/DDBJ whole genome shotgun (WGS) entry which is preliminary data.</text>
</comment>
<evidence type="ECO:0000256" key="1">
    <source>
        <dbReference type="SAM" id="MobiDB-lite"/>
    </source>
</evidence>
<evidence type="ECO:0000313" key="3">
    <source>
        <dbReference type="Proteomes" id="UP001232148"/>
    </source>
</evidence>
<sequence>MEGSTRIRKGNGEKKRKSTQRASKALLHLFRFLLSLLFLFLSFSLAFGRRGGWSFPTPPPTFIPLFIYHLLHREGDGKGEWGFSSHQHSKADLYLRARVYSCVSLYLYGIGAGKAVNGRLTHKGIGKRRKSKNRRREEGTQETKFSPTAAAADIHSPMVLLFNYHIHLLRL</sequence>
<protein>
    <submittedName>
        <fullName evidence="2">Uncharacterized protein</fullName>
    </submittedName>
</protein>
<feature type="region of interest" description="Disordered" evidence="1">
    <location>
        <begin position="122"/>
        <end position="146"/>
    </location>
</feature>